<dbReference type="InterPro" id="IPR013162">
    <property type="entry name" value="CD80_C2-set"/>
</dbReference>
<organism evidence="6 7">
    <name type="scientific">Sparus aurata</name>
    <name type="common">Gilthead sea bream</name>
    <dbReference type="NCBI Taxonomy" id="8175"/>
    <lineage>
        <taxon>Eukaryota</taxon>
        <taxon>Metazoa</taxon>
        <taxon>Chordata</taxon>
        <taxon>Craniata</taxon>
        <taxon>Vertebrata</taxon>
        <taxon>Euteleostomi</taxon>
        <taxon>Actinopterygii</taxon>
        <taxon>Neopterygii</taxon>
        <taxon>Teleostei</taxon>
        <taxon>Neoteleostei</taxon>
        <taxon>Acanthomorphata</taxon>
        <taxon>Eupercaria</taxon>
        <taxon>Spariformes</taxon>
        <taxon>Sparidae</taxon>
        <taxon>Sparus</taxon>
    </lineage>
</organism>
<dbReference type="Pfam" id="PF13927">
    <property type="entry name" value="Ig_3"/>
    <property type="match status" value="2"/>
</dbReference>
<dbReference type="InterPro" id="IPR036179">
    <property type="entry name" value="Ig-like_dom_sf"/>
</dbReference>
<dbReference type="SMART" id="SM00408">
    <property type="entry name" value="IGc2"/>
    <property type="match status" value="2"/>
</dbReference>
<dbReference type="InterPro" id="IPR007110">
    <property type="entry name" value="Ig-like_dom"/>
</dbReference>
<dbReference type="SUPFAM" id="SSF48726">
    <property type="entry name" value="Immunoglobulin"/>
    <property type="match status" value="3"/>
</dbReference>
<dbReference type="InterPro" id="IPR013783">
    <property type="entry name" value="Ig-like_fold"/>
</dbReference>
<dbReference type="InterPro" id="IPR003599">
    <property type="entry name" value="Ig_sub"/>
</dbReference>
<evidence type="ECO:0000256" key="4">
    <source>
        <dbReference type="SAM" id="MobiDB-lite"/>
    </source>
</evidence>
<evidence type="ECO:0000313" key="6">
    <source>
        <dbReference type="Ensembl" id="ENSSAUP00010057631.1"/>
    </source>
</evidence>
<feature type="region of interest" description="Disordered" evidence="4">
    <location>
        <begin position="114"/>
        <end position="142"/>
    </location>
</feature>
<keyword evidence="3" id="KW-1015">Disulfide bond</keyword>
<evidence type="ECO:0000256" key="3">
    <source>
        <dbReference type="ARBA" id="ARBA00023157"/>
    </source>
</evidence>
<name>A0A671Y3C5_SPAAU</name>
<dbReference type="PANTHER" id="PTHR46484:SF8">
    <property type="entry name" value="B-CELL RECEPTOR CD22-LIKE-RELATED"/>
    <property type="match status" value="1"/>
</dbReference>
<evidence type="ECO:0000256" key="2">
    <source>
        <dbReference type="ARBA" id="ARBA00023136"/>
    </source>
</evidence>
<keyword evidence="2" id="KW-0472">Membrane</keyword>
<feature type="domain" description="Ig-like" evidence="5">
    <location>
        <begin position="125"/>
        <end position="208"/>
    </location>
</feature>
<evidence type="ECO:0000256" key="1">
    <source>
        <dbReference type="ARBA" id="ARBA00004167"/>
    </source>
</evidence>
<dbReference type="InterPro" id="IPR003598">
    <property type="entry name" value="Ig_sub2"/>
</dbReference>
<dbReference type="InParanoid" id="A0A671Y3C5"/>
<dbReference type="Proteomes" id="UP000472265">
    <property type="component" value="Chromosome 17"/>
</dbReference>
<reference evidence="6" key="1">
    <citation type="submission" date="2021-04" db="EMBL/GenBank/DDBJ databases">
        <authorList>
            <consortium name="Wellcome Sanger Institute Data Sharing"/>
        </authorList>
    </citation>
    <scope>NUCLEOTIDE SEQUENCE [LARGE SCALE GENOMIC DNA]</scope>
</reference>
<dbReference type="OMA" id="CESINDH"/>
<reference evidence="6" key="2">
    <citation type="submission" date="2025-08" db="UniProtKB">
        <authorList>
            <consortium name="Ensembl"/>
        </authorList>
    </citation>
    <scope>IDENTIFICATION</scope>
</reference>
<dbReference type="SMART" id="SM00409">
    <property type="entry name" value="IG"/>
    <property type="match status" value="3"/>
</dbReference>
<proteinExistence type="predicted"/>
<reference evidence="6" key="3">
    <citation type="submission" date="2025-09" db="UniProtKB">
        <authorList>
            <consortium name="Ensembl"/>
        </authorList>
    </citation>
    <scope>IDENTIFICATION</scope>
</reference>
<feature type="domain" description="Ig-like" evidence="5">
    <location>
        <begin position="213"/>
        <end position="296"/>
    </location>
</feature>
<dbReference type="Pfam" id="PF08205">
    <property type="entry name" value="C2-set_2"/>
    <property type="match status" value="1"/>
</dbReference>
<dbReference type="GeneTree" id="ENSGT01150000286924"/>
<dbReference type="Gene3D" id="2.60.40.10">
    <property type="entry name" value="Immunoglobulins"/>
    <property type="match status" value="3"/>
</dbReference>
<dbReference type="Ensembl" id="ENSSAUT00010060507.1">
    <property type="protein sequence ID" value="ENSSAUP00010057631.1"/>
    <property type="gene ID" value="ENSSAUG00010023563.1"/>
</dbReference>
<keyword evidence="7" id="KW-1185">Reference proteome</keyword>
<evidence type="ECO:0000313" key="7">
    <source>
        <dbReference type="Proteomes" id="UP000472265"/>
    </source>
</evidence>
<comment type="subcellular location">
    <subcellularLocation>
        <location evidence="1">Membrane</location>
        <topology evidence="1">Single-pass membrane protein</topology>
    </subcellularLocation>
</comment>
<accession>A0A671Y3C5</accession>
<dbReference type="PROSITE" id="PS50835">
    <property type="entry name" value="IG_LIKE"/>
    <property type="match status" value="3"/>
</dbReference>
<evidence type="ECO:0000259" key="5">
    <source>
        <dbReference type="PROSITE" id="PS50835"/>
    </source>
</evidence>
<sequence length="302" mass="32336">MKSNDYCLFIDWSKCTFPPDVPPTPTLTPSTLKVEEGTSVSLKCSAPAPCLSHPPALTWSSSLGHIQESLQENLDRTQVQTSVLTFTASHLHHGKEISCTAVYNKQDGSTQSVSTSLKVDISDPPKNTTVSVRPSGPVPENSRVTLTCSSTANPAVRSYTWYRADGDQEVVMGTGKVLDITASDVSATFSCKAENDVGAGRSNTRKIEVQYSPKHTTVSVSPSGPVPEDTDVTLTCSSTANPAVKNYTWYRADGGLETLIGTGHVLNIKASKVIGPFFCQAENVLGAGRSNISEIDVQCMYQ</sequence>
<dbReference type="AlphaFoldDB" id="A0A671Y3C5"/>
<dbReference type="PANTHER" id="PTHR46484">
    <property type="entry name" value="SI:CH211-171H4.5-RELATED"/>
    <property type="match status" value="1"/>
</dbReference>
<dbReference type="GO" id="GO:0016020">
    <property type="term" value="C:membrane"/>
    <property type="evidence" value="ECO:0007669"/>
    <property type="project" value="UniProtKB-SubCell"/>
</dbReference>
<feature type="domain" description="Ig-like" evidence="5">
    <location>
        <begin position="23"/>
        <end position="116"/>
    </location>
</feature>
<protein>
    <recommendedName>
        <fullName evidence="5">Ig-like domain-containing protein</fullName>
    </recommendedName>
</protein>